<comment type="subcellular location">
    <subcellularLocation>
        <location evidence="4">Peroxisome membrane</location>
    </subcellularLocation>
</comment>
<proteinExistence type="predicted"/>
<keyword evidence="1" id="KW-0962">Peroxisome biogenesis</keyword>
<sequence length="240" mass="27837">MSLQLFQKPVVEKFVKFTSTTAGRDKSYRGVQFFARFLVWYLSRKGYDKEIIQRFNLLKNTLGSSRKLFRVGKFVEHLQNASKALNNTEGFAKFSTFGRQICYSIYLFLDSLSWINSTGAYKFNQIKRINETSARFWFIGIIFSISNGIYKLNQNKHRHDHFEKVSRSKLAEKDEHTNIRAETAKLKSERRALIRQMTIDFLDITIPATVLGYIKWEDGIIGLAGVISSILGAQPQWKKL</sequence>
<dbReference type="GO" id="GO:0016559">
    <property type="term" value="P:peroxisome fission"/>
    <property type="evidence" value="ECO:0007669"/>
    <property type="project" value="InterPro"/>
</dbReference>
<organism evidence="5 6">
    <name type="scientific">Diversispora epigaea</name>
    <dbReference type="NCBI Taxonomy" id="1348612"/>
    <lineage>
        <taxon>Eukaryota</taxon>
        <taxon>Fungi</taxon>
        <taxon>Fungi incertae sedis</taxon>
        <taxon>Mucoromycota</taxon>
        <taxon>Glomeromycotina</taxon>
        <taxon>Glomeromycetes</taxon>
        <taxon>Diversisporales</taxon>
        <taxon>Diversisporaceae</taxon>
        <taxon>Diversispora</taxon>
    </lineage>
</organism>
<dbReference type="Proteomes" id="UP000266861">
    <property type="component" value="Unassembled WGS sequence"/>
</dbReference>
<evidence type="ECO:0008006" key="7">
    <source>
        <dbReference type="Google" id="ProtNLM"/>
    </source>
</evidence>
<dbReference type="GO" id="GO:0005778">
    <property type="term" value="C:peroxisomal membrane"/>
    <property type="evidence" value="ECO:0007669"/>
    <property type="project" value="UniProtKB-SubCell"/>
</dbReference>
<evidence type="ECO:0000256" key="3">
    <source>
        <dbReference type="ARBA" id="ARBA00023140"/>
    </source>
</evidence>
<comment type="caution">
    <text evidence="5">The sequence shown here is derived from an EMBL/GenBank/DDBJ whole genome shotgun (WGS) entry which is preliminary data.</text>
</comment>
<reference evidence="5 6" key="1">
    <citation type="submission" date="2018-08" db="EMBL/GenBank/DDBJ databases">
        <title>Genome and evolution of the arbuscular mycorrhizal fungus Diversispora epigaea (formerly Glomus versiforme) and its bacterial endosymbionts.</title>
        <authorList>
            <person name="Sun X."/>
            <person name="Fei Z."/>
            <person name="Harrison M."/>
        </authorList>
    </citation>
    <scope>NUCLEOTIDE SEQUENCE [LARGE SCALE GENOMIC DNA]</scope>
    <source>
        <strain evidence="5 6">IT104</strain>
    </source>
</reference>
<dbReference type="Pfam" id="PF05648">
    <property type="entry name" value="PEX11"/>
    <property type="match status" value="1"/>
</dbReference>
<evidence type="ECO:0000256" key="2">
    <source>
        <dbReference type="ARBA" id="ARBA00023136"/>
    </source>
</evidence>
<keyword evidence="3" id="KW-0576">Peroxisome</keyword>
<protein>
    <recommendedName>
        <fullName evidence="7">Peroxisomal biogenesis factor 11</fullName>
    </recommendedName>
</protein>
<dbReference type="EMBL" id="PQFF01000201">
    <property type="protein sequence ID" value="RHZ75304.1"/>
    <property type="molecule type" value="Genomic_DNA"/>
</dbReference>
<evidence type="ECO:0000313" key="5">
    <source>
        <dbReference type="EMBL" id="RHZ75304.1"/>
    </source>
</evidence>
<dbReference type="InterPro" id="IPR008733">
    <property type="entry name" value="PEX11"/>
</dbReference>
<keyword evidence="2" id="KW-0472">Membrane</keyword>
<gene>
    <name evidence="5" type="ORF">Glove_216g203</name>
</gene>
<keyword evidence="6" id="KW-1185">Reference proteome</keyword>
<dbReference type="AlphaFoldDB" id="A0A397IQ81"/>
<evidence type="ECO:0000256" key="1">
    <source>
        <dbReference type="ARBA" id="ARBA00022593"/>
    </source>
</evidence>
<dbReference type="OrthoDB" id="411017at2759"/>
<evidence type="ECO:0000256" key="4">
    <source>
        <dbReference type="ARBA" id="ARBA00046271"/>
    </source>
</evidence>
<accession>A0A397IQ81</accession>
<name>A0A397IQ81_9GLOM</name>
<dbReference type="PANTHER" id="PTHR12652">
    <property type="entry name" value="PEROXISOMAL BIOGENESIS FACTOR 11"/>
    <property type="match status" value="1"/>
</dbReference>
<evidence type="ECO:0000313" key="6">
    <source>
        <dbReference type="Proteomes" id="UP000266861"/>
    </source>
</evidence>
<dbReference type="STRING" id="1348612.A0A397IQ81"/>
<dbReference type="PANTHER" id="PTHR12652:SF50">
    <property type="entry name" value="PEROXIN 11"/>
    <property type="match status" value="1"/>
</dbReference>